<evidence type="ECO:0000256" key="3">
    <source>
        <dbReference type="ARBA" id="ARBA00022842"/>
    </source>
</evidence>
<dbReference type="OrthoDB" id="6921389at2759"/>
<sequence length="767" mass="86483">MDFTYRYSFEPTDYDTDGLCDGVPVRMHKGADLDEVAIFKAQYDWEKHVGPKLPFRGALGPRHNFICLTLPECLPERLEIVSYANEFAFLHDDITDVESAETVAAENDEFLDALQQGVREGDIESRASGKRHIQAWIFKQMAAIDRERAIAAMNAWATFINTGAGCAHDTNFKSLDDYLHYRSTDVGYMFWHALIIFGCAITIPEHEVELCHRLALPAIMSVTLTNDIWSYGKEAEAAEKSGKPGDFVNALVVLMREHNCSIEEAERLCRARNKIEVAKCLQTTKETRERTDVSQDLKDYLYHMLFGVSGNAIWSTQCRRYHMDAPYNERQQARLEQKKEELSSNYDPIQAFKEAMKESTRPEIHRLPTPDSPAKESFAVRPLVNGSGEFDGNGYVNGHEANGLPKPVVNGQSDGDERPAFERNGSAKRATSADDIDWTAHKKVDHGNGHKRTLSDLMLQDLPPMEDDVVMEPYRYLCSLPSKGVRNKTIDALNFWLKVPAERANTIKSITESLHGSSLMLDDIEDHSQLRRGKPSAHAVFGEAQTINSATFQYIQSVSLISKLQSPKALGIFVDEIRQLFIGQAYELQWTSNMICPSLEEYLQMVDGKTGGLFRLLTRLMAAESTTQQDVDFSRLCQLFGRYFQIRDDYANLKLADYTQQKGFCEDLDEGKFSLPLIIAFNEQNKAPKAVAQLRGLLMQRCVNGGLSFEQKVLALSLIDEAGGIEGTEKVLHSLYGEMEGELERLAGVFGEENCQLELILEMLRID</sequence>
<protein>
    <submittedName>
        <fullName evidence="5">Geranylgeranyl pyrophosphate synthase</fullName>
    </submittedName>
</protein>
<dbReference type="InterPro" id="IPR000092">
    <property type="entry name" value="Polyprenyl_synt"/>
</dbReference>
<dbReference type="SUPFAM" id="SSF48576">
    <property type="entry name" value="Terpenoid synthases"/>
    <property type="match status" value="2"/>
</dbReference>
<dbReference type="PROSITE" id="PS00444">
    <property type="entry name" value="POLYPRENYL_SYNTHASE_2"/>
    <property type="match status" value="1"/>
</dbReference>
<dbReference type="AlphaFoldDB" id="A0A395N5A4"/>
<organism evidence="5 6">
    <name type="scientific">Fusarium flagelliforme</name>
    <dbReference type="NCBI Taxonomy" id="2675880"/>
    <lineage>
        <taxon>Eukaryota</taxon>
        <taxon>Fungi</taxon>
        <taxon>Dikarya</taxon>
        <taxon>Ascomycota</taxon>
        <taxon>Pezizomycotina</taxon>
        <taxon>Sordariomycetes</taxon>
        <taxon>Hypocreomycetidae</taxon>
        <taxon>Hypocreales</taxon>
        <taxon>Nectriaceae</taxon>
        <taxon>Fusarium</taxon>
        <taxon>Fusarium incarnatum-equiseti species complex</taxon>
    </lineage>
</organism>
<dbReference type="InterPro" id="IPR033749">
    <property type="entry name" value="Polyprenyl_synt_CS"/>
</dbReference>
<keyword evidence="6" id="KW-1185">Reference proteome</keyword>
<dbReference type="SFLD" id="SFLDS00005">
    <property type="entry name" value="Isoprenoid_Synthase_Type_I"/>
    <property type="match status" value="1"/>
</dbReference>
<feature type="region of interest" description="Disordered" evidence="4">
    <location>
        <begin position="356"/>
        <end position="376"/>
    </location>
</feature>
<dbReference type="GO" id="GO:0046872">
    <property type="term" value="F:metal ion binding"/>
    <property type="evidence" value="ECO:0007669"/>
    <property type="project" value="UniProtKB-KW"/>
</dbReference>
<dbReference type="GO" id="GO:0046165">
    <property type="term" value="P:alcohol biosynthetic process"/>
    <property type="evidence" value="ECO:0007669"/>
    <property type="project" value="UniProtKB-ARBA"/>
</dbReference>
<keyword evidence="3" id="KW-0460">Magnesium</keyword>
<accession>A0A395N5A4</accession>
<dbReference type="Proteomes" id="UP000265631">
    <property type="component" value="Unassembled WGS sequence"/>
</dbReference>
<dbReference type="Gene3D" id="1.10.600.10">
    <property type="entry name" value="Farnesyl Diphosphate Synthase"/>
    <property type="match status" value="2"/>
</dbReference>
<dbReference type="GO" id="GO:0008299">
    <property type="term" value="P:isoprenoid biosynthetic process"/>
    <property type="evidence" value="ECO:0007669"/>
    <property type="project" value="InterPro"/>
</dbReference>
<dbReference type="CDD" id="cd00685">
    <property type="entry name" value="Trans_IPPS_HT"/>
    <property type="match status" value="1"/>
</dbReference>
<evidence type="ECO:0000256" key="2">
    <source>
        <dbReference type="ARBA" id="ARBA00022723"/>
    </source>
</evidence>
<keyword evidence="2" id="KW-0479">Metal-binding</keyword>
<dbReference type="PANTHER" id="PTHR12001">
    <property type="entry name" value="GERANYLGERANYL PYROPHOSPHATE SYNTHASE"/>
    <property type="match status" value="1"/>
</dbReference>
<dbReference type="STRING" id="2594813.A0A395N5A4"/>
<dbReference type="GO" id="GO:0004659">
    <property type="term" value="F:prenyltransferase activity"/>
    <property type="evidence" value="ECO:0007669"/>
    <property type="project" value="InterPro"/>
</dbReference>
<dbReference type="PROSITE" id="PS00723">
    <property type="entry name" value="POLYPRENYL_SYNTHASE_1"/>
    <property type="match status" value="1"/>
</dbReference>
<dbReference type="Pfam" id="PF00348">
    <property type="entry name" value="polyprenyl_synt"/>
    <property type="match status" value="1"/>
</dbReference>
<reference evidence="5 6" key="1">
    <citation type="journal article" date="2018" name="PLoS Pathog.">
        <title>Evolution of structural diversity of trichothecenes, a family of toxins produced by plant pathogenic and entomopathogenic fungi.</title>
        <authorList>
            <person name="Proctor R.H."/>
            <person name="McCormick S.P."/>
            <person name="Kim H.S."/>
            <person name="Cardoza R.E."/>
            <person name="Stanley A.M."/>
            <person name="Lindo L."/>
            <person name="Kelly A."/>
            <person name="Brown D.W."/>
            <person name="Lee T."/>
            <person name="Vaughan M.M."/>
            <person name="Alexander N.J."/>
            <person name="Busman M."/>
            <person name="Gutierrez S."/>
        </authorList>
    </citation>
    <scope>NUCLEOTIDE SEQUENCE [LARGE SCALE GENOMIC DNA]</scope>
    <source>
        <strain evidence="5 6">NRRL 13405</strain>
    </source>
</reference>
<dbReference type="Pfam" id="PF19086">
    <property type="entry name" value="Terpene_syn_C_2"/>
    <property type="match status" value="1"/>
</dbReference>
<evidence type="ECO:0000256" key="1">
    <source>
        <dbReference type="ARBA" id="ARBA00022679"/>
    </source>
</evidence>
<dbReference type="EMBL" id="PXXK01000009">
    <property type="protein sequence ID" value="RFN55282.1"/>
    <property type="molecule type" value="Genomic_DNA"/>
</dbReference>
<comment type="caution">
    <text evidence="5">The sequence shown here is derived from an EMBL/GenBank/DDBJ whole genome shotgun (WGS) entry which is preliminary data.</text>
</comment>
<gene>
    <name evidence="5" type="ORF">FIE12Z_535</name>
</gene>
<evidence type="ECO:0000256" key="4">
    <source>
        <dbReference type="SAM" id="MobiDB-lite"/>
    </source>
</evidence>
<proteinExistence type="predicted"/>
<dbReference type="PANTHER" id="PTHR12001:SF72">
    <property type="entry name" value="THIJ_PFPI FAMILY PROTEIN (AFU_ORTHOLOGUE AFUA_3G01210)-RELATED"/>
    <property type="match status" value="1"/>
</dbReference>
<name>A0A395N5A4_9HYPO</name>
<keyword evidence="1" id="KW-0808">Transferase</keyword>
<feature type="region of interest" description="Disordered" evidence="4">
    <location>
        <begin position="402"/>
        <end position="434"/>
    </location>
</feature>
<dbReference type="InterPro" id="IPR008949">
    <property type="entry name" value="Isoprenoid_synthase_dom_sf"/>
</dbReference>
<dbReference type="GO" id="GO:0043386">
    <property type="term" value="P:mycotoxin biosynthetic process"/>
    <property type="evidence" value="ECO:0007669"/>
    <property type="project" value="UniProtKB-ARBA"/>
</dbReference>
<feature type="compositionally biased region" description="Basic and acidic residues" evidence="4">
    <location>
        <begin position="356"/>
        <end position="368"/>
    </location>
</feature>
<evidence type="ECO:0000313" key="6">
    <source>
        <dbReference type="Proteomes" id="UP000265631"/>
    </source>
</evidence>
<evidence type="ECO:0000313" key="5">
    <source>
        <dbReference type="EMBL" id="RFN55282.1"/>
    </source>
</evidence>